<keyword evidence="2" id="KW-0732">Signal</keyword>
<accession>A0A0H2QNJ4</accession>
<organism evidence="3 4">
    <name type="scientific">Stenotrophomonas maltophilia</name>
    <name type="common">Pseudomonas maltophilia</name>
    <name type="synonym">Xanthomonas maltophilia</name>
    <dbReference type="NCBI Taxonomy" id="40324"/>
    <lineage>
        <taxon>Bacteria</taxon>
        <taxon>Pseudomonadati</taxon>
        <taxon>Pseudomonadota</taxon>
        <taxon>Gammaproteobacteria</taxon>
        <taxon>Lysobacterales</taxon>
        <taxon>Lysobacteraceae</taxon>
        <taxon>Stenotrophomonas</taxon>
        <taxon>Stenotrophomonas maltophilia group</taxon>
    </lineage>
</organism>
<dbReference type="RefSeq" id="WP_014646073.1">
    <property type="nucleotide sequence ID" value="NZ_JANKBX010000020.1"/>
</dbReference>
<name>A0A0H2QNJ4_STEMA</name>
<gene>
    <name evidence="3" type="ORF">I5V89_00705</name>
</gene>
<proteinExistence type="predicted"/>
<feature type="signal peptide" evidence="2">
    <location>
        <begin position="1"/>
        <end position="20"/>
    </location>
</feature>
<reference evidence="3" key="1">
    <citation type="submission" date="2020-11" db="EMBL/GenBank/DDBJ databases">
        <title>Enhanced detection system for hospital associated transmission using whole genome sequencing surveillance.</title>
        <authorList>
            <person name="Harrison L.H."/>
            <person name="Van Tyne D."/>
            <person name="Marsh J.W."/>
            <person name="Griffith M.P."/>
            <person name="Snyder D.J."/>
            <person name="Cooper V.S."/>
            <person name="Mustapha M."/>
        </authorList>
    </citation>
    <scope>NUCLEOTIDE SEQUENCE</scope>
    <source>
        <strain evidence="3">STEN00053</strain>
    </source>
</reference>
<feature type="chain" id="PRO_5014026309" evidence="2">
    <location>
        <begin position="21"/>
        <end position="168"/>
    </location>
</feature>
<dbReference type="EMBL" id="JADUOV010000001">
    <property type="protein sequence ID" value="MBH1788395.1"/>
    <property type="molecule type" value="Genomic_DNA"/>
</dbReference>
<feature type="compositionally biased region" description="Low complexity" evidence="1">
    <location>
        <begin position="146"/>
        <end position="162"/>
    </location>
</feature>
<evidence type="ECO:0000256" key="1">
    <source>
        <dbReference type="SAM" id="MobiDB-lite"/>
    </source>
</evidence>
<evidence type="ECO:0000256" key="2">
    <source>
        <dbReference type="SAM" id="SignalP"/>
    </source>
</evidence>
<sequence>MLRSASAAFLALALVPAAHAAVDCSVNTSASPLPLPATTIAPVADELYIRGNQLGMPAGVLSSNYDPSQSLDQVLQRLRIDGCQNIAKAIPSAPAVKPNDPAAYKPQTEFDNTPWRFDMSQNGKRMTAEEFDAWMKARGVRVVKARPAPAATPAAAEAPAETKPVDKK</sequence>
<evidence type="ECO:0000313" key="3">
    <source>
        <dbReference type="EMBL" id="MBH1788395.1"/>
    </source>
</evidence>
<comment type="caution">
    <text evidence="3">The sequence shown here is derived from an EMBL/GenBank/DDBJ whole genome shotgun (WGS) entry which is preliminary data.</text>
</comment>
<evidence type="ECO:0000313" key="4">
    <source>
        <dbReference type="Proteomes" id="UP000634179"/>
    </source>
</evidence>
<dbReference type="Proteomes" id="UP000634179">
    <property type="component" value="Unassembled WGS sequence"/>
</dbReference>
<protein>
    <submittedName>
        <fullName evidence="3">Uncharacterized protein</fullName>
    </submittedName>
</protein>
<dbReference type="AlphaFoldDB" id="A0A0H2QNJ4"/>
<dbReference type="OrthoDB" id="5966769at2"/>
<feature type="region of interest" description="Disordered" evidence="1">
    <location>
        <begin position="146"/>
        <end position="168"/>
    </location>
</feature>